<name>A0A6I4NZD1_9MICO</name>
<evidence type="ECO:0000256" key="1">
    <source>
        <dbReference type="SAM" id="MobiDB-lite"/>
    </source>
</evidence>
<keyword evidence="2" id="KW-1133">Transmembrane helix</keyword>
<dbReference type="InterPro" id="IPR025519">
    <property type="entry name" value="DUF4407"/>
</dbReference>
<evidence type="ECO:0000256" key="2">
    <source>
        <dbReference type="SAM" id="Phobius"/>
    </source>
</evidence>
<comment type="caution">
    <text evidence="3">The sequence shown here is derived from an EMBL/GenBank/DDBJ whole genome shotgun (WGS) entry which is preliminary data.</text>
</comment>
<feature type="transmembrane region" description="Helical" evidence="2">
    <location>
        <begin position="29"/>
        <end position="51"/>
    </location>
</feature>
<accession>A0A6I4NZD1</accession>
<sequence length="470" mass="49360">MERLESLLLRLGGARRDVISDAPGDRPRFIALALVLLSTAVLSGASAVFALVMAVQLPLLVSIVVGIVWGIVILNLDRMLVVGMPRQDSKWANILLALPRLALALVIGVVISTPLVLQIFAREIAVETSAMVQEEKAAFEEELAADPRYAGIPDLEAKIAAEEAAVAAGGAIDLSQDPNYVAAQAATAAAQAAYDEANRVWLAELDGTEGTGIVGDGPITQSKKLDRDGKLAALETAKQAEADAKASAEASLGATASANAAAAAASLPTDQAELARLTEARAAEEAAFESAADGSTGLLARLEALVRIGDVNALLWWAHLSIALLFICIELMPVLMKTLMNLMKPTAYDRLSRVADDSAVAAGRIWSHARLQALHEEAAPELELARDRAARRLAAGIRLNEAFVDSQERAMRAAIAAREDEARSAALATARSWERPLGSTIASGAVADPPVDDDDPPPPRSGEIGLAPLR</sequence>
<evidence type="ECO:0000313" key="3">
    <source>
        <dbReference type="EMBL" id="MWB99676.1"/>
    </source>
</evidence>
<keyword evidence="2" id="KW-0812">Transmembrane</keyword>
<dbReference type="Pfam" id="PF14362">
    <property type="entry name" value="DUF4407"/>
    <property type="match status" value="1"/>
</dbReference>
<keyword evidence="4" id="KW-1185">Reference proteome</keyword>
<dbReference type="AlphaFoldDB" id="A0A6I4NZD1"/>
<feature type="transmembrane region" description="Helical" evidence="2">
    <location>
        <begin position="57"/>
        <end position="76"/>
    </location>
</feature>
<evidence type="ECO:0000313" key="4">
    <source>
        <dbReference type="Proteomes" id="UP000438182"/>
    </source>
</evidence>
<feature type="transmembrane region" description="Helical" evidence="2">
    <location>
        <begin position="314"/>
        <end position="335"/>
    </location>
</feature>
<reference evidence="3 4" key="1">
    <citation type="submission" date="2019-12" db="EMBL/GenBank/DDBJ databases">
        <authorList>
            <person name="Kim Y.S."/>
        </authorList>
    </citation>
    <scope>NUCLEOTIDE SEQUENCE [LARGE SCALE GENOMIC DNA]</scope>
    <source>
        <strain evidence="3 4">MMS17-SY077</strain>
    </source>
</reference>
<dbReference type="EMBL" id="WSTA01000073">
    <property type="protein sequence ID" value="MWB99676.1"/>
    <property type="molecule type" value="Genomic_DNA"/>
</dbReference>
<feature type="region of interest" description="Disordered" evidence="1">
    <location>
        <begin position="438"/>
        <end position="470"/>
    </location>
</feature>
<proteinExistence type="predicted"/>
<dbReference type="Proteomes" id="UP000438182">
    <property type="component" value="Unassembled WGS sequence"/>
</dbReference>
<feature type="transmembrane region" description="Helical" evidence="2">
    <location>
        <begin position="97"/>
        <end position="121"/>
    </location>
</feature>
<dbReference type="RefSeq" id="WP_160426143.1">
    <property type="nucleotide sequence ID" value="NZ_WSTA01000073.1"/>
</dbReference>
<organism evidence="3 4">
    <name type="scientific">Agromyces seonyuensis</name>
    <dbReference type="NCBI Taxonomy" id="2662446"/>
    <lineage>
        <taxon>Bacteria</taxon>
        <taxon>Bacillati</taxon>
        <taxon>Actinomycetota</taxon>
        <taxon>Actinomycetes</taxon>
        <taxon>Micrococcales</taxon>
        <taxon>Microbacteriaceae</taxon>
        <taxon>Agromyces</taxon>
    </lineage>
</organism>
<gene>
    <name evidence="3" type="ORF">GB864_14080</name>
</gene>
<keyword evidence="2" id="KW-0472">Membrane</keyword>
<protein>
    <submittedName>
        <fullName evidence="3">DUF4407 domain-containing protein</fullName>
    </submittedName>
</protein>